<dbReference type="InterPro" id="IPR021858">
    <property type="entry name" value="Fun_TF"/>
</dbReference>
<sequence>MSRQIQYLVDEDQVDQVLQHLDSGSEHEICGLPPTGPFMVFRAHDAATPGTPIDPLPSAQPAGNPPSSGVEDILNPQVADTLIPDPIPSSLELLDDILADVDIDKELSLDFPSFCVVPSSSHADVAQIASPSPLDLHLQHGLIDDFQASVSTHAHFLLEHYKSQMGKLFSPLRARKSPWSILHFPRALSALAELSIFKTTKHAHTSLFYSVLAVSAFNWDNIQQEQKDSTTYWRNIGEGFRRGAKKQLEWTCETELAGEKSSKYKDILMAILTMVTISVSTPLPPPSEWILG</sequence>
<feature type="region of interest" description="Disordered" evidence="2">
    <location>
        <begin position="46"/>
        <end position="69"/>
    </location>
</feature>
<dbReference type="OrthoDB" id="5089701at2759"/>
<dbReference type="Pfam" id="PF11951">
    <property type="entry name" value="Fungal_trans_2"/>
    <property type="match status" value="1"/>
</dbReference>
<dbReference type="AlphaFoldDB" id="A0A2S4L7D1"/>
<evidence type="ECO:0000313" key="3">
    <source>
        <dbReference type="EMBL" id="POR38328.1"/>
    </source>
</evidence>
<evidence type="ECO:0000256" key="1">
    <source>
        <dbReference type="ARBA" id="ARBA00023242"/>
    </source>
</evidence>
<evidence type="ECO:0000256" key="2">
    <source>
        <dbReference type="SAM" id="MobiDB-lite"/>
    </source>
</evidence>
<proteinExistence type="predicted"/>
<gene>
    <name evidence="3" type="ORF">TPAR_01465</name>
</gene>
<accession>A0A2S4L7D1</accession>
<reference evidence="3 4" key="1">
    <citation type="submission" date="2018-01" db="EMBL/GenBank/DDBJ databases">
        <title>Harnessing the power of phylogenomics to disentangle the directionality and signatures of interkingdom host jumping in the parasitic fungal genus Tolypocladium.</title>
        <authorList>
            <person name="Quandt C.A."/>
            <person name="Patterson W."/>
            <person name="Spatafora J.W."/>
        </authorList>
    </citation>
    <scope>NUCLEOTIDE SEQUENCE [LARGE SCALE GENOMIC DNA]</scope>
    <source>
        <strain evidence="3 4">NRBC 100945</strain>
    </source>
</reference>
<keyword evidence="4" id="KW-1185">Reference proteome</keyword>
<dbReference type="EMBL" id="PKSG01000150">
    <property type="protein sequence ID" value="POR38328.1"/>
    <property type="molecule type" value="Genomic_DNA"/>
</dbReference>
<evidence type="ECO:0000313" key="4">
    <source>
        <dbReference type="Proteomes" id="UP000237481"/>
    </source>
</evidence>
<organism evidence="3 4">
    <name type="scientific">Tolypocladium paradoxum</name>
    <dbReference type="NCBI Taxonomy" id="94208"/>
    <lineage>
        <taxon>Eukaryota</taxon>
        <taxon>Fungi</taxon>
        <taxon>Dikarya</taxon>
        <taxon>Ascomycota</taxon>
        <taxon>Pezizomycotina</taxon>
        <taxon>Sordariomycetes</taxon>
        <taxon>Hypocreomycetidae</taxon>
        <taxon>Hypocreales</taxon>
        <taxon>Ophiocordycipitaceae</taxon>
        <taxon>Tolypocladium</taxon>
    </lineage>
</organism>
<dbReference type="STRING" id="94208.A0A2S4L7D1"/>
<comment type="caution">
    <text evidence="3">The sequence shown here is derived from an EMBL/GenBank/DDBJ whole genome shotgun (WGS) entry which is preliminary data.</text>
</comment>
<keyword evidence="1" id="KW-0539">Nucleus</keyword>
<dbReference type="Proteomes" id="UP000237481">
    <property type="component" value="Unassembled WGS sequence"/>
</dbReference>
<protein>
    <submittedName>
        <fullName evidence="3">Uncharacterized protein</fullName>
    </submittedName>
</protein>
<name>A0A2S4L7D1_9HYPO</name>